<dbReference type="Gene3D" id="3.40.50.300">
    <property type="entry name" value="P-loop containing nucleotide triphosphate hydrolases"/>
    <property type="match status" value="1"/>
</dbReference>
<dbReference type="SUPFAM" id="SSF52540">
    <property type="entry name" value="P-loop containing nucleoside triphosphate hydrolases"/>
    <property type="match status" value="1"/>
</dbReference>
<dbReference type="EMBL" id="QOVI01000002">
    <property type="protein sequence ID" value="RXG16559.1"/>
    <property type="molecule type" value="Genomic_DNA"/>
</dbReference>
<dbReference type="Pfam" id="PF07693">
    <property type="entry name" value="KAP_NTPase"/>
    <property type="match status" value="1"/>
</dbReference>
<dbReference type="InterPro" id="IPR027417">
    <property type="entry name" value="P-loop_NTPase"/>
</dbReference>
<sequence length="461" mass="54197">MNHLPLLNLEDDKLSFQETSKSIAEFINDFPNTIPYSIAIYGNWGSGKSTMLNFIEKDLDENNVVLRFNPWEILNEENLIPTLFEEIAFAIGQEKYKKLKQTLLAYGRKICTTGAKIASRTLLESQGFNEDSSTAIADFNSGIVDSIFDSNSPKPLSKRKKELEIELQKWAKEENKKLTIIIDEVDRLFPSEIVEIFKIIKATISFPGVIFIVAMDKNSVMDSLRSINITRPDEYLIKLFQQRYYIDSEFQLQTLFKEILNPRVQKFNGNAKKSLQKAINAIIFFDEEDRYYLREDENYIKDLGFAYNQIYHQLRAFLSIPRSFINYSHFLLSNWEKYYNSIFDEEFNDERDNIILFLFITIAYIDPHVIKFNTLGDRNIEDKTLEDLPNLIFTVRVRLLNKIFKSERTKTERNTYYEKFNDEIIKKIILKIKQYPDHNYIISNNASAQQRTEVKNNSFLN</sequence>
<gene>
    <name evidence="2" type="ORF">DSM04_102132</name>
</gene>
<evidence type="ECO:0000313" key="2">
    <source>
        <dbReference type="EMBL" id="RXG16559.1"/>
    </source>
</evidence>
<accession>A0A4Q0NY32</accession>
<evidence type="ECO:0000313" key="3">
    <source>
        <dbReference type="Proteomes" id="UP000289821"/>
    </source>
</evidence>
<dbReference type="AlphaFoldDB" id="A0A4Q0NY32"/>
<keyword evidence="3" id="KW-1185">Reference proteome</keyword>
<dbReference type="PANTHER" id="PTHR22674">
    <property type="entry name" value="NTPASE, KAP FAMILY P-LOOP DOMAIN-CONTAINING 1"/>
    <property type="match status" value="1"/>
</dbReference>
<dbReference type="Proteomes" id="UP000289821">
    <property type="component" value="Unassembled WGS sequence"/>
</dbReference>
<dbReference type="RefSeq" id="WP_128760237.1">
    <property type="nucleotide sequence ID" value="NZ_QOVI01000002.1"/>
</dbReference>
<feature type="domain" description="KAP NTPase" evidence="1">
    <location>
        <begin position="17"/>
        <end position="276"/>
    </location>
</feature>
<dbReference type="InterPro" id="IPR052754">
    <property type="entry name" value="NTPase_KAP_P-loop"/>
</dbReference>
<dbReference type="PANTHER" id="PTHR22674:SF6">
    <property type="entry name" value="NTPASE KAP FAMILY P-LOOP DOMAIN-CONTAINING PROTEIN 1"/>
    <property type="match status" value="1"/>
</dbReference>
<protein>
    <submittedName>
        <fullName evidence="2">KAP-like P-loop domain-containing protein</fullName>
    </submittedName>
</protein>
<name>A0A4Q0NY32_9FLAO</name>
<organism evidence="2 3">
    <name type="scientific">Leeuwenhoekiella aestuarii</name>
    <dbReference type="NCBI Taxonomy" id="2249426"/>
    <lineage>
        <taxon>Bacteria</taxon>
        <taxon>Pseudomonadati</taxon>
        <taxon>Bacteroidota</taxon>
        <taxon>Flavobacteriia</taxon>
        <taxon>Flavobacteriales</taxon>
        <taxon>Flavobacteriaceae</taxon>
        <taxon>Leeuwenhoekiella</taxon>
    </lineage>
</organism>
<proteinExistence type="predicted"/>
<reference evidence="2 3" key="1">
    <citation type="submission" date="2018-07" db="EMBL/GenBank/DDBJ databases">
        <title>Leeuwenhoekiella genomics.</title>
        <authorList>
            <person name="Tahon G."/>
            <person name="Willems A."/>
        </authorList>
    </citation>
    <scope>NUCLEOTIDE SEQUENCE [LARGE SCALE GENOMIC DNA]</scope>
    <source>
        <strain evidence="2 3">R-50232</strain>
    </source>
</reference>
<dbReference type="InterPro" id="IPR011646">
    <property type="entry name" value="KAP_P-loop"/>
</dbReference>
<evidence type="ECO:0000259" key="1">
    <source>
        <dbReference type="Pfam" id="PF07693"/>
    </source>
</evidence>
<comment type="caution">
    <text evidence="2">The sequence shown here is derived from an EMBL/GenBank/DDBJ whole genome shotgun (WGS) entry which is preliminary data.</text>
</comment>